<name>A0A8K0N8N4_COCNU</name>
<dbReference type="Proteomes" id="UP000797356">
    <property type="component" value="Chromosome 10"/>
</dbReference>
<protein>
    <submittedName>
        <fullName evidence="1">Uncharacterized protein</fullName>
    </submittedName>
</protein>
<proteinExistence type="predicted"/>
<gene>
    <name evidence="1" type="ORF">COCNU_10G003280</name>
</gene>
<organism evidence="1 2">
    <name type="scientific">Cocos nucifera</name>
    <name type="common">Coconut palm</name>
    <dbReference type="NCBI Taxonomy" id="13894"/>
    <lineage>
        <taxon>Eukaryota</taxon>
        <taxon>Viridiplantae</taxon>
        <taxon>Streptophyta</taxon>
        <taxon>Embryophyta</taxon>
        <taxon>Tracheophyta</taxon>
        <taxon>Spermatophyta</taxon>
        <taxon>Magnoliopsida</taxon>
        <taxon>Liliopsida</taxon>
        <taxon>Arecaceae</taxon>
        <taxon>Arecoideae</taxon>
        <taxon>Cocoseae</taxon>
        <taxon>Attaleinae</taxon>
        <taxon>Cocos</taxon>
    </lineage>
</organism>
<dbReference type="AlphaFoldDB" id="A0A8K0N8N4"/>
<keyword evidence="2" id="KW-1185">Reference proteome</keyword>
<accession>A0A8K0N8N4</accession>
<reference evidence="1" key="1">
    <citation type="journal article" date="2017" name="Gigascience">
        <title>The genome draft of coconut (Cocos nucifera).</title>
        <authorList>
            <person name="Xiao Y."/>
            <person name="Xu P."/>
            <person name="Fan H."/>
            <person name="Baudouin L."/>
            <person name="Xia W."/>
            <person name="Bocs S."/>
            <person name="Xu J."/>
            <person name="Li Q."/>
            <person name="Guo A."/>
            <person name="Zhou L."/>
            <person name="Li J."/>
            <person name="Wu Y."/>
            <person name="Ma Z."/>
            <person name="Armero A."/>
            <person name="Issali A.E."/>
            <person name="Liu N."/>
            <person name="Peng M."/>
            <person name="Yang Y."/>
        </authorList>
    </citation>
    <scope>NUCLEOTIDE SEQUENCE</scope>
    <source>
        <tissue evidence="1">Spear leaf of Hainan Tall coconut</tissue>
    </source>
</reference>
<reference evidence="1" key="2">
    <citation type="submission" date="2019-07" db="EMBL/GenBank/DDBJ databases">
        <authorList>
            <person name="Yang Y."/>
            <person name="Bocs S."/>
            <person name="Baudouin L."/>
        </authorList>
    </citation>
    <scope>NUCLEOTIDE SEQUENCE</scope>
    <source>
        <tissue evidence="1">Spear leaf of Hainan Tall coconut</tissue>
    </source>
</reference>
<comment type="caution">
    <text evidence="1">The sequence shown here is derived from an EMBL/GenBank/DDBJ whole genome shotgun (WGS) entry which is preliminary data.</text>
</comment>
<evidence type="ECO:0000313" key="1">
    <source>
        <dbReference type="EMBL" id="KAG1362109.1"/>
    </source>
</evidence>
<dbReference type="EMBL" id="CM017881">
    <property type="protein sequence ID" value="KAG1362109.1"/>
    <property type="molecule type" value="Genomic_DNA"/>
</dbReference>
<sequence>MVEKIYSAVAIESNGSILPASVLKNSFQKRELCYPHRSLLHRSPQSEMGK</sequence>
<evidence type="ECO:0000313" key="2">
    <source>
        <dbReference type="Proteomes" id="UP000797356"/>
    </source>
</evidence>